<accession>A0A9D2KB96</accession>
<protein>
    <recommendedName>
        <fullName evidence="3">Lipoprotein</fullName>
    </recommendedName>
</protein>
<evidence type="ECO:0000313" key="1">
    <source>
        <dbReference type="EMBL" id="HIZ88881.1"/>
    </source>
</evidence>
<reference evidence="1" key="2">
    <citation type="submission" date="2021-04" db="EMBL/GenBank/DDBJ databases">
        <authorList>
            <person name="Gilroy R."/>
        </authorList>
    </citation>
    <scope>NUCLEOTIDE SEQUENCE</scope>
    <source>
        <strain evidence="1">ChiW4-1371</strain>
    </source>
</reference>
<gene>
    <name evidence="1" type="ORF">H9804_02960</name>
</gene>
<dbReference type="PROSITE" id="PS51257">
    <property type="entry name" value="PROKAR_LIPOPROTEIN"/>
    <property type="match status" value="1"/>
</dbReference>
<sequence length="279" mass="30321">MKRFLFILLFFLISCGNESSVENSSVSTSVLYTSPILAGDYIEKAATSIVLNSSSFTDSTKSLIELQPNTSALVEAKLQPVANDKASFFEVTSMQKADFIISSSCHTSLPYGSCSTNITYNPVCSGSSLAYFKLQADKSSPKIVTITGSSSEFADNCSIYKLDNITLTADKSYYSFSYIGETYYFTLKADKTVPKGYSYSTNGALNGFYYSYACFAEDNTCTGFAQFTGKVGKYECKGESTLSLSIYADPFTTKGHTPAKITLYGAGTGRDENYPCAMK</sequence>
<dbReference type="AlphaFoldDB" id="A0A9D2KB96"/>
<name>A0A9D2KB96_9BACT</name>
<comment type="caution">
    <text evidence="1">The sequence shown here is derived from an EMBL/GenBank/DDBJ whole genome shotgun (WGS) entry which is preliminary data.</text>
</comment>
<organism evidence="1 2">
    <name type="scientific">Candidatus Mucispirillum faecigallinarum</name>
    <dbReference type="NCBI Taxonomy" id="2838699"/>
    <lineage>
        <taxon>Bacteria</taxon>
        <taxon>Pseudomonadati</taxon>
        <taxon>Deferribacterota</taxon>
        <taxon>Deferribacteres</taxon>
        <taxon>Deferribacterales</taxon>
        <taxon>Mucispirillaceae</taxon>
        <taxon>Mucispirillum</taxon>
    </lineage>
</organism>
<evidence type="ECO:0000313" key="2">
    <source>
        <dbReference type="Proteomes" id="UP000824176"/>
    </source>
</evidence>
<dbReference type="Proteomes" id="UP000824176">
    <property type="component" value="Unassembled WGS sequence"/>
</dbReference>
<proteinExistence type="predicted"/>
<dbReference type="EMBL" id="DXAQ01000042">
    <property type="protein sequence ID" value="HIZ88881.1"/>
    <property type="molecule type" value="Genomic_DNA"/>
</dbReference>
<reference evidence="1" key="1">
    <citation type="journal article" date="2021" name="PeerJ">
        <title>Extensive microbial diversity within the chicken gut microbiome revealed by metagenomics and culture.</title>
        <authorList>
            <person name="Gilroy R."/>
            <person name="Ravi A."/>
            <person name="Getino M."/>
            <person name="Pursley I."/>
            <person name="Horton D.L."/>
            <person name="Alikhan N.F."/>
            <person name="Baker D."/>
            <person name="Gharbi K."/>
            <person name="Hall N."/>
            <person name="Watson M."/>
            <person name="Adriaenssens E.M."/>
            <person name="Foster-Nyarko E."/>
            <person name="Jarju S."/>
            <person name="Secka A."/>
            <person name="Antonio M."/>
            <person name="Oren A."/>
            <person name="Chaudhuri R.R."/>
            <person name="La Ragione R."/>
            <person name="Hildebrand F."/>
            <person name="Pallen M.J."/>
        </authorList>
    </citation>
    <scope>NUCLEOTIDE SEQUENCE</scope>
    <source>
        <strain evidence="1">ChiW4-1371</strain>
    </source>
</reference>
<evidence type="ECO:0008006" key="3">
    <source>
        <dbReference type="Google" id="ProtNLM"/>
    </source>
</evidence>